<evidence type="ECO:0000256" key="3">
    <source>
        <dbReference type="ARBA" id="ARBA00023002"/>
    </source>
</evidence>
<keyword evidence="3 7" id="KW-0560">Oxidoreductase</keyword>
<dbReference type="Pfam" id="PF26540">
    <property type="entry name" value="GcpE_C"/>
    <property type="match status" value="1"/>
</dbReference>
<feature type="binding site" evidence="7">
    <location>
        <position position="554"/>
    </location>
    <ligand>
        <name>[4Fe-4S] cluster</name>
        <dbReference type="ChEBI" id="CHEBI:49883"/>
    </ligand>
</feature>
<evidence type="ECO:0000256" key="7">
    <source>
        <dbReference type="HAMAP-Rule" id="MF_00159"/>
    </source>
</evidence>
<comment type="catalytic activity">
    <reaction evidence="7">
        <text>(2E)-4-hydroxy-3-methylbut-2-enyl diphosphate + oxidized [flavodoxin] + H2O + 2 H(+) = 2-C-methyl-D-erythritol 2,4-cyclic diphosphate + reduced [flavodoxin]</text>
        <dbReference type="Rhea" id="RHEA:43604"/>
        <dbReference type="Rhea" id="RHEA-COMP:10622"/>
        <dbReference type="Rhea" id="RHEA-COMP:10623"/>
        <dbReference type="ChEBI" id="CHEBI:15377"/>
        <dbReference type="ChEBI" id="CHEBI:15378"/>
        <dbReference type="ChEBI" id="CHEBI:57618"/>
        <dbReference type="ChEBI" id="CHEBI:58210"/>
        <dbReference type="ChEBI" id="CHEBI:58483"/>
        <dbReference type="ChEBI" id="CHEBI:128753"/>
        <dbReference type="EC" id="1.17.7.3"/>
    </reaction>
</comment>
<evidence type="ECO:0000256" key="5">
    <source>
        <dbReference type="ARBA" id="ARBA00023014"/>
    </source>
</evidence>
<dbReference type="InterPro" id="IPR004588">
    <property type="entry name" value="IspG_bac-typ"/>
</dbReference>
<dbReference type="InterPro" id="IPR017178">
    <property type="entry name" value="IspG_atypical"/>
</dbReference>
<protein>
    <recommendedName>
        <fullName evidence="7">4-hydroxy-3-methylbut-2-en-1-yl diphosphate synthase (flavodoxin)</fullName>
        <ecNumber evidence="7">1.17.7.3</ecNumber>
    </recommendedName>
    <alternativeName>
        <fullName evidence="7">1-hydroxy-2-methyl-2-(E)-butenyl 4-diphosphate synthase</fullName>
    </alternativeName>
</protein>
<dbReference type="EMBL" id="QENY01000003">
    <property type="protein sequence ID" value="PVX57920.1"/>
    <property type="molecule type" value="Genomic_DNA"/>
</dbReference>
<keyword evidence="12" id="KW-1185">Reference proteome</keyword>
<dbReference type="Proteomes" id="UP000245870">
    <property type="component" value="Unassembled WGS sequence"/>
</dbReference>
<dbReference type="PIRSF" id="PIRSF037336">
    <property type="entry name" value="IspG_like"/>
    <property type="match status" value="1"/>
</dbReference>
<dbReference type="PANTHER" id="PTHR30454:SF0">
    <property type="entry name" value="4-HYDROXY-3-METHYLBUT-2-EN-1-YL DIPHOSPHATE SYNTHASE (FERREDOXIN), CHLOROPLASTIC"/>
    <property type="match status" value="1"/>
</dbReference>
<evidence type="ECO:0000256" key="8">
    <source>
        <dbReference type="SAM" id="MobiDB-lite"/>
    </source>
</evidence>
<name>A0A2U0UJU1_9BACT</name>
<evidence type="ECO:0000259" key="9">
    <source>
        <dbReference type="Pfam" id="PF04551"/>
    </source>
</evidence>
<dbReference type="RefSeq" id="WP_116615792.1">
    <property type="nucleotide sequence ID" value="NZ_CAMQYP010000001.1"/>
</dbReference>
<evidence type="ECO:0000259" key="10">
    <source>
        <dbReference type="Pfam" id="PF26540"/>
    </source>
</evidence>
<dbReference type="InterPro" id="IPR058578">
    <property type="entry name" value="IspG_TIM"/>
</dbReference>
<dbReference type="InterPro" id="IPR058579">
    <property type="entry name" value="IspG_C"/>
</dbReference>
<dbReference type="GO" id="GO:0141197">
    <property type="term" value="F:4-hydroxy-3-methylbut-2-enyl-diphosphate synthase activity (flavodoxin)"/>
    <property type="evidence" value="ECO:0007669"/>
    <property type="project" value="UniProtKB-EC"/>
</dbReference>
<feature type="domain" description="IspG TIM-barrel" evidence="9">
    <location>
        <begin position="12"/>
        <end position="281"/>
    </location>
</feature>
<keyword evidence="4 7" id="KW-0408">Iron</keyword>
<comment type="pathway">
    <text evidence="7">Isoprenoid biosynthesis; isopentenyl diphosphate biosynthesis via DXP pathway; isopentenyl diphosphate from 1-deoxy-D-xylulose 5-phosphate: step 5/6.</text>
</comment>
<comment type="caution">
    <text evidence="11">The sequence shown here is derived from an EMBL/GenBank/DDBJ whole genome shotgun (WGS) entry which is preliminary data.</text>
</comment>
<dbReference type="GO" id="GO:0019288">
    <property type="term" value="P:isopentenyl diphosphate biosynthetic process, methylerythritol 4-phosphate pathway"/>
    <property type="evidence" value="ECO:0007669"/>
    <property type="project" value="UniProtKB-UniRule"/>
</dbReference>
<dbReference type="GO" id="GO:0016114">
    <property type="term" value="P:terpenoid biosynthetic process"/>
    <property type="evidence" value="ECO:0007669"/>
    <property type="project" value="InterPro"/>
</dbReference>
<dbReference type="Gene3D" id="3.20.20.20">
    <property type="entry name" value="Dihydropteroate synthase-like"/>
    <property type="match status" value="1"/>
</dbReference>
<feature type="binding site" evidence="7">
    <location>
        <position position="595"/>
    </location>
    <ligand>
        <name>[4Fe-4S] cluster</name>
        <dbReference type="ChEBI" id="CHEBI:49883"/>
    </ligand>
</feature>
<keyword evidence="2 7" id="KW-0479">Metal-binding</keyword>
<sequence>MIDLFNYHRRATTEVRVGALNMGGDNPVRVQSMTTTDTNDTKACVAQAERIIKAGGELVRLTTQGVREAENLQNIKAGIRAKGYDTPLVADVHFNPKVADVAACHVEKVRINPGNYVDPARKFVKMEYTDEEYAHELQKIEARFVPFLNICKANHTAIRIGVNHGSLSDRIRNRYGDTPEGIVESCMEFLRVCKKEHFDDVVISIKSSNTVVMVRSVRLLVEEMEREGMRYPLHLGVTEAGEGEDGRIKSAVGIGSLLADGIGDTIRVSLSEAPEDEIPVARHLVDYIGTKAGQLVIPGEPFDGFDWLHPTRRETTPAGNIGGERPPVVIATQKDAAEEGKAHSSRTHNNADAPTSGKHRTDKPKADYIYIGGNLPPNREQNQGYIVDFQVYAQLQADKKTGQGSGNENVYPIFPVSAMPFIAMIKADVKFLVLKFGTPVEEYTACLRHHPEVVVVCTSNHQNRLGEQRALAHEMMAAGLKNPLVFAQMYQLDDKAEFQLRAAADMGALMMDGLTDGVWLMNEGAIAFDDIEDTAFGILQAARLRTTKTEYISCPGCGRTLYDLRETIAKIKAATQDLKGLKIGIMGCIVNGPGEMNDADYGYVGAGPNKVSLYRKQICVERNIPEEQAVEKLLQLINADRSRNG</sequence>
<comment type="similarity">
    <text evidence="7">Belongs to the IspG family.</text>
</comment>
<dbReference type="SUPFAM" id="SSF56014">
    <property type="entry name" value="Nitrite and sulphite reductase 4Fe-4S domain-like"/>
    <property type="match status" value="1"/>
</dbReference>
<dbReference type="PANTHER" id="PTHR30454">
    <property type="entry name" value="4-HYDROXY-3-METHYLBUT-2-EN-1-YL DIPHOSPHATE SYNTHASE"/>
    <property type="match status" value="1"/>
</dbReference>
<dbReference type="FunFam" id="3.20.20.20:FF:000005">
    <property type="entry name" value="4-hydroxy-3-methylbut-2-en-1-yl diphosphate synthase (flavodoxin)"/>
    <property type="match status" value="1"/>
</dbReference>
<dbReference type="NCBIfam" id="TIGR00612">
    <property type="entry name" value="ispG_gcpE"/>
    <property type="match status" value="1"/>
</dbReference>
<keyword evidence="1 7" id="KW-0004">4Fe-4S</keyword>
<keyword evidence="5 7" id="KW-0411">Iron-sulfur</keyword>
<dbReference type="InterPro" id="IPR045854">
    <property type="entry name" value="NO2/SO3_Rdtase_4Fe4S_sf"/>
</dbReference>
<dbReference type="Gene3D" id="3.30.413.10">
    <property type="entry name" value="Sulfite Reductase Hemoprotein, domain 1"/>
    <property type="match status" value="1"/>
</dbReference>
<evidence type="ECO:0000313" key="12">
    <source>
        <dbReference type="Proteomes" id="UP000245870"/>
    </source>
</evidence>
<evidence type="ECO:0000256" key="4">
    <source>
        <dbReference type="ARBA" id="ARBA00023004"/>
    </source>
</evidence>
<dbReference type="UniPathway" id="UPA00056">
    <property type="reaction ID" value="UER00096"/>
</dbReference>
<reference evidence="11 12" key="1">
    <citation type="submission" date="2018-05" db="EMBL/GenBank/DDBJ databases">
        <title>Genomic Encyclopedia of Type Strains, Phase IV (KMG-IV): sequencing the most valuable type-strain genomes for metagenomic binning, comparative biology and taxonomic classification.</title>
        <authorList>
            <person name="Goeker M."/>
        </authorList>
    </citation>
    <scope>NUCLEOTIDE SEQUENCE [LARGE SCALE GENOMIC DNA]</scope>
    <source>
        <strain evidence="11 12">DSM 100333</strain>
    </source>
</reference>
<dbReference type="Pfam" id="PF04551">
    <property type="entry name" value="GcpE"/>
    <property type="match status" value="1"/>
</dbReference>
<evidence type="ECO:0000256" key="2">
    <source>
        <dbReference type="ARBA" id="ARBA00022723"/>
    </source>
</evidence>
<feature type="region of interest" description="Disordered" evidence="8">
    <location>
        <begin position="334"/>
        <end position="364"/>
    </location>
</feature>
<evidence type="ECO:0000313" key="11">
    <source>
        <dbReference type="EMBL" id="PVX57920.1"/>
    </source>
</evidence>
<evidence type="ECO:0000256" key="1">
    <source>
        <dbReference type="ARBA" id="ARBA00022485"/>
    </source>
</evidence>
<proteinExistence type="inferred from homology"/>
<dbReference type="NCBIfam" id="NF002534">
    <property type="entry name" value="PRK02048.1"/>
    <property type="match status" value="1"/>
</dbReference>
<feature type="binding site" evidence="7">
    <location>
        <position position="557"/>
    </location>
    <ligand>
        <name>[4Fe-4S] cluster</name>
        <dbReference type="ChEBI" id="CHEBI:49883"/>
    </ligand>
</feature>
<organism evidence="11 12">
    <name type="scientific">Hallella colorans</name>
    <dbReference type="NCBI Taxonomy" id="1703337"/>
    <lineage>
        <taxon>Bacteria</taxon>
        <taxon>Pseudomonadati</taxon>
        <taxon>Bacteroidota</taxon>
        <taxon>Bacteroidia</taxon>
        <taxon>Bacteroidales</taxon>
        <taxon>Prevotellaceae</taxon>
        <taxon>Hallella</taxon>
    </lineage>
</organism>
<accession>A0A2U0UJU1</accession>
<gene>
    <name evidence="7" type="primary">ispG</name>
    <name evidence="11" type="ORF">C7379_10343</name>
</gene>
<dbReference type="GO" id="GO:0005506">
    <property type="term" value="F:iron ion binding"/>
    <property type="evidence" value="ECO:0007669"/>
    <property type="project" value="InterPro"/>
</dbReference>
<dbReference type="HAMAP" id="MF_00159">
    <property type="entry name" value="IspG"/>
    <property type="match status" value="1"/>
</dbReference>
<feature type="domain" description="IspG C-terminal" evidence="10">
    <location>
        <begin position="550"/>
        <end position="638"/>
    </location>
</feature>
<dbReference type="EC" id="1.17.7.3" evidence="7"/>
<dbReference type="OrthoDB" id="9803214at2"/>
<comment type="function">
    <text evidence="7">Converts 2C-methyl-D-erythritol 2,4-cyclodiphosphate (ME-2,4cPP) into 1-hydroxy-2-methyl-2-(E)-butenyl 4-diphosphate.</text>
</comment>
<dbReference type="GO" id="GO:0046429">
    <property type="term" value="F:4-hydroxy-3-methylbut-2-en-1-yl diphosphate synthase activity (ferredoxin)"/>
    <property type="evidence" value="ECO:0007669"/>
    <property type="project" value="UniProtKB-UniRule"/>
</dbReference>
<dbReference type="InterPro" id="IPR011005">
    <property type="entry name" value="Dihydropteroate_synth-like_sf"/>
</dbReference>
<dbReference type="AlphaFoldDB" id="A0A2U0UJU1"/>
<keyword evidence="6 7" id="KW-0414">Isoprene biosynthesis</keyword>
<comment type="cofactor">
    <cofactor evidence="7">
        <name>[4Fe-4S] cluster</name>
        <dbReference type="ChEBI" id="CHEBI:49883"/>
    </cofactor>
    <text evidence="7">Binds 1 [4Fe-4S] cluster.</text>
</comment>
<feature type="binding site" evidence="7">
    <location>
        <position position="588"/>
    </location>
    <ligand>
        <name>[4Fe-4S] cluster</name>
        <dbReference type="ChEBI" id="CHEBI:49883"/>
    </ligand>
</feature>
<evidence type="ECO:0000256" key="6">
    <source>
        <dbReference type="ARBA" id="ARBA00023229"/>
    </source>
</evidence>
<dbReference type="GO" id="GO:0051539">
    <property type="term" value="F:4 iron, 4 sulfur cluster binding"/>
    <property type="evidence" value="ECO:0007669"/>
    <property type="project" value="UniProtKB-UniRule"/>
</dbReference>